<dbReference type="NCBIfam" id="TIGR03303">
    <property type="entry name" value="OM_YaeT"/>
    <property type="match status" value="1"/>
</dbReference>
<dbReference type="PIRSF" id="PIRSF006076">
    <property type="entry name" value="OM_assembly_OMP85"/>
    <property type="match status" value="1"/>
</dbReference>
<accession>F5YBM4</accession>
<evidence type="ECO:0000256" key="1">
    <source>
        <dbReference type="ARBA" id="ARBA00004370"/>
    </source>
</evidence>
<name>F5YBM4_LEAAZ</name>
<dbReference type="InterPro" id="IPR039910">
    <property type="entry name" value="D15-like"/>
</dbReference>
<protein>
    <recommendedName>
        <fullName evidence="7">Outer membrane protein assembly factor BamA</fullName>
    </recommendedName>
</protein>
<feature type="domain" description="POTRA" evidence="9">
    <location>
        <begin position="355"/>
        <end position="428"/>
    </location>
</feature>
<feature type="domain" description="POTRA" evidence="9">
    <location>
        <begin position="104"/>
        <end position="181"/>
    </location>
</feature>
<dbReference type="Gene3D" id="2.40.160.50">
    <property type="entry name" value="membrane protein fhac: a member of the omp85/tpsb transporter family"/>
    <property type="match status" value="1"/>
</dbReference>
<keyword evidence="3" id="KW-0812">Transmembrane</keyword>
<evidence type="ECO:0000256" key="7">
    <source>
        <dbReference type="NCBIfam" id="TIGR03303"/>
    </source>
</evidence>
<dbReference type="HOGENOM" id="CLU_007664_1_1_12"/>
<dbReference type="PANTHER" id="PTHR12815">
    <property type="entry name" value="SORTING AND ASSEMBLY MACHINERY SAMM50 PROTEIN FAMILY MEMBER"/>
    <property type="match status" value="1"/>
</dbReference>
<evidence type="ECO:0000313" key="10">
    <source>
        <dbReference type="EMBL" id="AEF82334.1"/>
    </source>
</evidence>
<dbReference type="Pfam" id="PF07244">
    <property type="entry name" value="POTRA"/>
    <property type="match status" value="4"/>
</dbReference>
<dbReference type="InterPro" id="IPR000184">
    <property type="entry name" value="Bac_surfAg_D15"/>
</dbReference>
<dbReference type="KEGG" id="taz:TREAZ_0552"/>
<evidence type="ECO:0000256" key="3">
    <source>
        <dbReference type="ARBA" id="ARBA00022692"/>
    </source>
</evidence>
<reference evidence="11" key="1">
    <citation type="submission" date="2009-12" db="EMBL/GenBank/DDBJ databases">
        <title>Complete sequence of Treponema azotonutricium strain ZAS-9.</title>
        <authorList>
            <person name="Tetu S.G."/>
            <person name="Matson E."/>
            <person name="Ren Q."/>
            <person name="Seshadri R."/>
            <person name="Elbourne L."/>
            <person name="Hassan K.A."/>
            <person name="Durkin A."/>
            <person name="Radune D."/>
            <person name="Mohamoud Y."/>
            <person name="Shay R."/>
            <person name="Jin S."/>
            <person name="Zhang X."/>
            <person name="Lucey K."/>
            <person name="Ballor N.R."/>
            <person name="Ottesen E."/>
            <person name="Rosenthal R."/>
            <person name="Allen A."/>
            <person name="Leadbetter J.R."/>
            <person name="Paulsen I.T."/>
        </authorList>
    </citation>
    <scope>NUCLEOTIDE SEQUENCE [LARGE SCALE GENOMIC DNA]</scope>
    <source>
        <strain evidence="11">ATCC BAA-888 / DSM 13862 / ZAS-9</strain>
    </source>
</reference>
<feature type="signal peptide" evidence="8">
    <location>
        <begin position="1"/>
        <end position="20"/>
    </location>
</feature>
<dbReference type="Proteomes" id="UP000009222">
    <property type="component" value="Chromosome"/>
</dbReference>
<dbReference type="eggNOG" id="COG4775">
    <property type="taxonomic scope" value="Bacteria"/>
</dbReference>
<dbReference type="GO" id="GO:0009279">
    <property type="term" value="C:cell outer membrane"/>
    <property type="evidence" value="ECO:0007669"/>
    <property type="project" value="UniProtKB-UniRule"/>
</dbReference>
<evidence type="ECO:0000256" key="5">
    <source>
        <dbReference type="ARBA" id="ARBA00023136"/>
    </source>
</evidence>
<reference evidence="10 11" key="2">
    <citation type="journal article" date="2011" name="ISME J.">
        <title>RNA-seq reveals cooperative metabolic interactions between two termite-gut spirochete species in co-culture.</title>
        <authorList>
            <person name="Rosenthal A.Z."/>
            <person name="Matson E.G."/>
            <person name="Eldar A."/>
            <person name="Leadbetter J.R."/>
        </authorList>
    </citation>
    <scope>NUCLEOTIDE SEQUENCE [LARGE SCALE GENOMIC DNA]</scope>
    <source>
        <strain evidence="11">ATCC BAA-888 / DSM 13862 / ZAS-9</strain>
    </source>
</reference>
<dbReference type="InterPro" id="IPR034746">
    <property type="entry name" value="POTRA"/>
</dbReference>
<feature type="chain" id="PRO_5003329815" description="Outer membrane protein assembly factor BamA" evidence="8">
    <location>
        <begin position="21"/>
        <end position="845"/>
    </location>
</feature>
<keyword evidence="2" id="KW-1134">Transmembrane beta strand</keyword>
<dbReference type="OrthoDB" id="9776356at2"/>
<keyword evidence="4" id="KW-0677">Repeat</keyword>
<organism evidence="10 11">
    <name type="scientific">Leadbettera azotonutricia (strain ATCC BAA-888 / DSM 13862 / ZAS-9)</name>
    <name type="common">Treponema azotonutricium</name>
    <dbReference type="NCBI Taxonomy" id="545695"/>
    <lineage>
        <taxon>Bacteria</taxon>
        <taxon>Pseudomonadati</taxon>
        <taxon>Spirochaetota</taxon>
        <taxon>Spirochaetia</taxon>
        <taxon>Spirochaetales</taxon>
        <taxon>Breznakiellaceae</taxon>
        <taxon>Leadbettera</taxon>
    </lineage>
</organism>
<dbReference type="STRING" id="545695.TREAZ_0552"/>
<dbReference type="InParanoid" id="F5YBM4"/>
<evidence type="ECO:0000256" key="6">
    <source>
        <dbReference type="ARBA" id="ARBA00023237"/>
    </source>
</evidence>
<feature type="domain" description="POTRA" evidence="9">
    <location>
        <begin position="184"/>
        <end position="269"/>
    </location>
</feature>
<comment type="subcellular location">
    <subcellularLocation>
        <location evidence="1">Membrane</location>
    </subcellularLocation>
</comment>
<dbReference type="InterPro" id="IPR010827">
    <property type="entry name" value="BamA/TamA_POTRA"/>
</dbReference>
<gene>
    <name evidence="10" type="primary">yaeT</name>
    <name evidence="10" type="ordered locus">TREAZ_0552</name>
</gene>
<dbReference type="GO" id="GO:0071709">
    <property type="term" value="P:membrane assembly"/>
    <property type="evidence" value="ECO:0007669"/>
    <property type="project" value="InterPro"/>
</dbReference>
<sequence length="845" mass="95406">MRFRFLVLLLAAVTVFSVFPQDVEWYQGKPIKNIVFDGLNNVKSNELDGITEPYLGQSFGDDVYWEILGKLYALEYFETINPTALRADTQGNEVILRFTVTERPQVSRINFVGNSGLRRNELLDTVTLKIHDVATQAKLRVDELAITNKYLEKGFPDIKVRSEMVPGANGSLVVNFYVEEGEKITIEEFRFEGNSVFSARTLQRQLTLKTKGIIADGAFQEAKLIADRQALTQYYHDRGYIDAEIVDVSREIRKDEKGGNNLTITFRLYEGRIYNFGGITFEGNKIFTTEQLAALVYSKVGDVVSDKKIQADLMRVTDLYLENGYLFNRIEPVPNRDASQGLLTFNIMIVERGRAHIENIIVRGNEKTKDNVILREIPLEAGDIFSKAKVMDGLRNLYNLQYFSNVIPDTPVGSSDALMDLVINVEEQPTTDVQFGLTFSGSSDPDAFPISGMVRWNDRNFRGSGNQIGAEVNASPDTQSASLDYTQRWIFGLPLSGSFDFTVQHTKRLAAMDNMPPYFNNDDSDKAYAFPDGFGSREEYVEAGKIPSSEFLLPYNQWRLSLGVSTGYRWSTFVGNLTLSGGVRLGIVRSVFDSDLYRPFDPVLRNENNIWTPATSVWTSLALDQRDVYYDPSKGYYGIQRIGYYGLLGIEQEHYVRTDTKAEWYITMFNIPITDNWAFKAVFGIHSGLSFIFRQPFNDAPIIEEANQLAVDGMFVGRGWSGEYSRKGFALWENWAEIRLPVVPGILAWDFFFDAAGVKAKPGDLFSSFGADDQSSPDFSTFFMRFSFGGGFRFTIPQFPFRFSLAKRFLIQDGSVKWQGGAIGRNSSNPAKGLDFVISFALSTY</sequence>
<dbReference type="AlphaFoldDB" id="F5YBM4"/>
<keyword evidence="11" id="KW-1185">Reference proteome</keyword>
<keyword evidence="5" id="KW-0472">Membrane</keyword>
<evidence type="ECO:0000256" key="4">
    <source>
        <dbReference type="ARBA" id="ARBA00022737"/>
    </source>
</evidence>
<dbReference type="InterPro" id="IPR023707">
    <property type="entry name" value="OM_assembly_BamA"/>
</dbReference>
<dbReference type="PANTHER" id="PTHR12815:SF18">
    <property type="entry name" value="SORTING AND ASSEMBLY MACHINERY COMPONENT 50 HOMOLOG"/>
    <property type="match status" value="1"/>
</dbReference>
<feature type="domain" description="POTRA" evidence="9">
    <location>
        <begin position="274"/>
        <end position="352"/>
    </location>
</feature>
<evidence type="ECO:0000256" key="8">
    <source>
        <dbReference type="SAM" id="SignalP"/>
    </source>
</evidence>
<proteinExistence type="predicted"/>
<evidence type="ECO:0000259" key="9">
    <source>
        <dbReference type="PROSITE" id="PS51779"/>
    </source>
</evidence>
<evidence type="ECO:0000256" key="2">
    <source>
        <dbReference type="ARBA" id="ARBA00022452"/>
    </source>
</evidence>
<dbReference type="EMBL" id="CP001841">
    <property type="protein sequence ID" value="AEF82334.1"/>
    <property type="molecule type" value="Genomic_DNA"/>
</dbReference>
<keyword evidence="6" id="KW-0998">Cell outer membrane</keyword>
<dbReference type="Pfam" id="PF01103">
    <property type="entry name" value="Omp85"/>
    <property type="match status" value="1"/>
</dbReference>
<dbReference type="Gene3D" id="3.10.20.310">
    <property type="entry name" value="membrane protein fhac"/>
    <property type="match status" value="4"/>
</dbReference>
<keyword evidence="8" id="KW-0732">Signal</keyword>
<evidence type="ECO:0000313" key="11">
    <source>
        <dbReference type="Proteomes" id="UP000009222"/>
    </source>
</evidence>
<dbReference type="PROSITE" id="PS51779">
    <property type="entry name" value="POTRA"/>
    <property type="match status" value="4"/>
</dbReference>
<dbReference type="RefSeq" id="WP_015711400.1">
    <property type="nucleotide sequence ID" value="NC_015577.1"/>
</dbReference>